<keyword evidence="4" id="KW-1185">Reference proteome</keyword>
<comment type="similarity">
    <text evidence="1">Belongs to the 'GDSL' lipolytic enzyme family.</text>
</comment>
<organism evidence="3 4">
    <name type="scientific">Nyssa sinensis</name>
    <dbReference type="NCBI Taxonomy" id="561372"/>
    <lineage>
        <taxon>Eukaryota</taxon>
        <taxon>Viridiplantae</taxon>
        <taxon>Streptophyta</taxon>
        <taxon>Embryophyta</taxon>
        <taxon>Tracheophyta</taxon>
        <taxon>Spermatophyta</taxon>
        <taxon>Magnoliopsida</taxon>
        <taxon>eudicotyledons</taxon>
        <taxon>Gunneridae</taxon>
        <taxon>Pentapetalae</taxon>
        <taxon>asterids</taxon>
        <taxon>Cornales</taxon>
        <taxon>Nyssaceae</taxon>
        <taxon>Nyssa</taxon>
    </lineage>
</organism>
<dbReference type="InterPro" id="IPR001087">
    <property type="entry name" value="GDSL"/>
</dbReference>
<dbReference type="Pfam" id="PF00657">
    <property type="entry name" value="Lipase_GDSL"/>
    <property type="match status" value="1"/>
</dbReference>
<dbReference type="AlphaFoldDB" id="A0A5J5BHV1"/>
<dbReference type="SUPFAM" id="SSF52266">
    <property type="entry name" value="SGNH hydrolase"/>
    <property type="match status" value="1"/>
</dbReference>
<evidence type="ECO:0000256" key="2">
    <source>
        <dbReference type="ARBA" id="ARBA00023180"/>
    </source>
</evidence>
<reference evidence="3 4" key="1">
    <citation type="submission" date="2019-09" db="EMBL/GenBank/DDBJ databases">
        <title>A chromosome-level genome assembly of the Chinese tupelo Nyssa sinensis.</title>
        <authorList>
            <person name="Yang X."/>
            <person name="Kang M."/>
            <person name="Yang Y."/>
            <person name="Xiong H."/>
            <person name="Wang M."/>
            <person name="Zhang Z."/>
            <person name="Wang Z."/>
            <person name="Wu H."/>
            <person name="Ma T."/>
            <person name="Liu J."/>
            <person name="Xi Z."/>
        </authorList>
    </citation>
    <scope>NUCLEOTIDE SEQUENCE [LARGE SCALE GENOMIC DNA]</scope>
    <source>
        <strain evidence="3">J267</strain>
        <tissue evidence="3">Leaf</tissue>
    </source>
</reference>
<evidence type="ECO:0000256" key="1">
    <source>
        <dbReference type="ARBA" id="ARBA00008668"/>
    </source>
</evidence>
<dbReference type="InterPro" id="IPR036514">
    <property type="entry name" value="SGNH_hydro_sf"/>
</dbReference>
<proteinExistence type="inferred from homology"/>
<dbReference type="GO" id="GO:0016788">
    <property type="term" value="F:hydrolase activity, acting on ester bonds"/>
    <property type="evidence" value="ECO:0007669"/>
    <property type="project" value="InterPro"/>
</dbReference>
<evidence type="ECO:0000313" key="3">
    <source>
        <dbReference type="EMBL" id="KAA8542188.1"/>
    </source>
</evidence>
<accession>A0A5J5BHV1</accession>
<evidence type="ECO:0000313" key="4">
    <source>
        <dbReference type="Proteomes" id="UP000325577"/>
    </source>
</evidence>
<dbReference type="PANTHER" id="PTHR22835:SF557">
    <property type="entry name" value="LIPASE_HYDROLASE FAMILY PROTEIN, PUTATIVE, EXPRESSED-RELATED"/>
    <property type="match status" value="1"/>
</dbReference>
<sequence>MVVNFAVAGSTAIRHGFFVKNNLTLNKTPQSLQTQLTWFNKVLKAQGCRGTTATPECRSAFDDALIWVGEIGANDYAYAIGSSVPGTTIQQLAIKTLTGVLQALLTKGAKYVVVQGLPTIGCITLTMIFDPQEDRDDIGCLAGLNKQTYSHNAILQSKLQDLRTQFPHAVIVYADYWNTYRAIMKNPGKYGFKEVFKVCCGAGGGMFNFDFLNVCGSPSSTSCPNPSQYINWDGAHLTEAMYKVVSDSFLNGTSSHPPFHYLLSKKQQSG</sequence>
<protein>
    <recommendedName>
        <fullName evidence="5">SGNH hydrolase-type esterase domain-containing protein</fullName>
    </recommendedName>
</protein>
<name>A0A5J5BHV1_9ASTE</name>
<dbReference type="Proteomes" id="UP000325577">
    <property type="component" value="Linkage Group LG12"/>
</dbReference>
<gene>
    <name evidence="3" type="ORF">F0562_023340</name>
</gene>
<keyword evidence="2" id="KW-0325">Glycoprotein</keyword>
<evidence type="ECO:0008006" key="5">
    <source>
        <dbReference type="Google" id="ProtNLM"/>
    </source>
</evidence>
<dbReference type="PANTHER" id="PTHR22835">
    <property type="entry name" value="ZINC FINGER FYVE DOMAIN CONTAINING PROTEIN"/>
    <property type="match status" value="1"/>
</dbReference>
<dbReference type="EMBL" id="CM018035">
    <property type="protein sequence ID" value="KAA8542188.1"/>
    <property type="molecule type" value="Genomic_DNA"/>
</dbReference>
<dbReference type="OrthoDB" id="1600564at2759"/>
<dbReference type="Gene3D" id="3.40.50.1110">
    <property type="entry name" value="SGNH hydrolase"/>
    <property type="match status" value="1"/>
</dbReference>